<dbReference type="GO" id="GO:0006508">
    <property type="term" value="P:proteolysis"/>
    <property type="evidence" value="ECO:0007669"/>
    <property type="project" value="UniProtKB-UniRule"/>
</dbReference>
<dbReference type="CDD" id="cd06460">
    <property type="entry name" value="M32_Taq"/>
    <property type="match status" value="1"/>
</dbReference>
<keyword evidence="1" id="KW-0482">Metalloprotease</keyword>
<keyword evidence="5" id="KW-1185">Reference proteome</keyword>
<dbReference type="Pfam" id="PF02074">
    <property type="entry name" value="Peptidase_M32"/>
    <property type="match status" value="1"/>
</dbReference>
<evidence type="ECO:0000313" key="4">
    <source>
        <dbReference type="EMBL" id="PRD51684.1"/>
    </source>
</evidence>
<comment type="similarity">
    <text evidence="1">Belongs to the peptidase M32 family.</text>
</comment>
<dbReference type="InterPro" id="IPR001333">
    <property type="entry name" value="Peptidase_M32_Taq"/>
</dbReference>
<dbReference type="Proteomes" id="UP000238563">
    <property type="component" value="Unassembled WGS sequence"/>
</dbReference>
<dbReference type="PRINTS" id="PR00998">
    <property type="entry name" value="CRBOXYPTASET"/>
</dbReference>
<dbReference type="PIRSF" id="PIRSF006615">
    <property type="entry name" value="Zn_crbxpep_Taq"/>
    <property type="match status" value="1"/>
</dbReference>
<comment type="caution">
    <text evidence="4">The sequence shown here is derived from an EMBL/GenBank/DDBJ whole genome shotgun (WGS) entry which is preliminary data.</text>
</comment>
<dbReference type="AlphaFoldDB" id="A0A2S9JFI5"/>
<feature type="binding site" evidence="2">
    <location>
        <position position="268"/>
    </location>
    <ligand>
        <name>Zn(2+)</name>
        <dbReference type="ChEBI" id="CHEBI:29105"/>
        <note>catalytic</note>
    </ligand>
</feature>
<feature type="binding site" evidence="2">
    <location>
        <position position="264"/>
    </location>
    <ligand>
        <name>Zn(2+)</name>
        <dbReference type="ChEBI" id="CHEBI:29105"/>
        <note>catalytic</note>
    </ligand>
</feature>
<dbReference type="PANTHER" id="PTHR34217:SF1">
    <property type="entry name" value="CARBOXYPEPTIDASE 1"/>
    <property type="match status" value="1"/>
</dbReference>
<evidence type="ECO:0000256" key="1">
    <source>
        <dbReference type="PIRNR" id="PIRNR006615"/>
    </source>
</evidence>
<feature type="active site" description="Proton donor/acceptor" evidence="3">
    <location>
        <position position="265"/>
    </location>
</feature>
<keyword evidence="1" id="KW-0645">Protease</keyword>
<evidence type="ECO:0000256" key="2">
    <source>
        <dbReference type="PIRSR" id="PIRSR006615-1"/>
    </source>
</evidence>
<dbReference type="GO" id="GO:0004181">
    <property type="term" value="F:metallocarboxypeptidase activity"/>
    <property type="evidence" value="ECO:0007669"/>
    <property type="project" value="UniProtKB-UniRule"/>
</dbReference>
<dbReference type="PANTHER" id="PTHR34217">
    <property type="entry name" value="METAL-DEPENDENT CARBOXYPEPTIDASE"/>
    <property type="match status" value="1"/>
</dbReference>
<gene>
    <name evidence="4" type="ORF">C5750_17690</name>
</gene>
<dbReference type="SUPFAM" id="SSF55486">
    <property type="entry name" value="Metalloproteases ('zincins'), catalytic domain"/>
    <property type="match status" value="1"/>
</dbReference>
<keyword evidence="1 4" id="KW-0121">Carboxypeptidase</keyword>
<comment type="function">
    <text evidence="1">Broad specificity carboxypetidase that releases amino acids sequentially from the C-terminus, including neutral, aromatic, polar and basic residues.</text>
</comment>
<keyword evidence="2" id="KW-0862">Zinc</keyword>
<reference evidence="4 5" key="1">
    <citation type="submission" date="2018-02" db="EMBL/GenBank/DDBJ databases">
        <title>The draft genome of Phyllobacterium myrsinacearum DSM5892.</title>
        <authorList>
            <person name="Li L."/>
            <person name="Liu L."/>
            <person name="Zhang X."/>
            <person name="Wang T."/>
        </authorList>
    </citation>
    <scope>NUCLEOTIDE SEQUENCE [LARGE SCALE GENOMIC DNA]</scope>
    <source>
        <strain evidence="4 5">DSM 5892</strain>
    </source>
</reference>
<dbReference type="RefSeq" id="WP_105735241.1">
    <property type="nucleotide sequence ID" value="NZ_PVBT01000005.1"/>
</dbReference>
<feature type="binding site" evidence="2">
    <location>
        <position position="294"/>
    </location>
    <ligand>
        <name>Zn(2+)</name>
        <dbReference type="ChEBI" id="CHEBI:29105"/>
        <note>catalytic</note>
    </ligand>
</feature>
<dbReference type="EC" id="3.4.17.19" evidence="1"/>
<keyword evidence="1 2" id="KW-0479">Metal-binding</keyword>
<accession>A0A2S9JFI5</accession>
<dbReference type="GO" id="GO:0046872">
    <property type="term" value="F:metal ion binding"/>
    <property type="evidence" value="ECO:0007669"/>
    <property type="project" value="UniProtKB-KW"/>
</dbReference>
<proteinExistence type="inferred from homology"/>
<evidence type="ECO:0000313" key="5">
    <source>
        <dbReference type="Proteomes" id="UP000238563"/>
    </source>
</evidence>
<dbReference type="EMBL" id="PVBT01000005">
    <property type="protein sequence ID" value="PRD51684.1"/>
    <property type="molecule type" value="Genomic_DNA"/>
</dbReference>
<protein>
    <recommendedName>
        <fullName evidence="1">Metal-dependent carboxypeptidase</fullName>
        <ecNumber evidence="1">3.4.17.19</ecNumber>
    </recommendedName>
</protein>
<name>A0A2S9JFI5_9HYPH</name>
<comment type="cofactor">
    <cofactor evidence="2">
        <name>Zn(2+)</name>
        <dbReference type="ChEBI" id="CHEBI:29105"/>
    </cofactor>
    <text evidence="2">Binds 1 zinc ion per subunit.</text>
</comment>
<dbReference type="Gene3D" id="1.10.1370.30">
    <property type="match status" value="1"/>
</dbReference>
<dbReference type="PROSITE" id="PS52034">
    <property type="entry name" value="PEPTIDASE_M32"/>
    <property type="match status" value="1"/>
</dbReference>
<comment type="catalytic activity">
    <reaction evidence="1">
        <text>Release of a C-terminal amino acid with broad specificity, except for -Pro.</text>
        <dbReference type="EC" id="3.4.17.19"/>
    </reaction>
</comment>
<evidence type="ECO:0000256" key="3">
    <source>
        <dbReference type="PIRSR" id="PIRSR006615-2"/>
    </source>
</evidence>
<dbReference type="OrthoDB" id="9772308at2"/>
<keyword evidence="1" id="KW-0378">Hydrolase</keyword>
<sequence>MSFQKLDELGHRLEALEHALAILGADEAIHMAVGGGEKRAEAMGTLAGMYHRQASASEIAGWIDAAEREDLDEEQAAAVREFKRHYVNLTCLPAEFVERQTNTRMRCEQLWRDLRAKNDWAGFLPALEGVIALAREEAAMRAQVLGLGLYDSMIEQYDPGNRTADIAPVFDTLKTFLKDFVPEALAVQAERLAKRPLKPLSGVYPVDRQRELGLAMMAAVGFDLSHGSLSVSHHPFCGGVPSDVRITTRYRTTEFLSSLMGVLHETGHALYEQNLPKKWSHWPLGKARGMAVHESQSLFVEKQLGRNPAFWQWALPVVDKYLGESWSMDDIIPHVHRVERGLIRVDADEVTYPLHVILRFELEQDLIQGRLQPVDLPEAWDAKMREYLGLSTIDNPADGPMQDVHWASGAFGYFPSYTLGAMMAAQQWAALTKEYPAADRDIARGEFAAINGWRRDKIWSQASRWSTPELLERATGEKLNADHFIGHIRARYGAV</sequence>
<organism evidence="4 5">
    <name type="scientific">Phyllobacterium myrsinacearum</name>
    <dbReference type="NCBI Taxonomy" id="28101"/>
    <lineage>
        <taxon>Bacteria</taxon>
        <taxon>Pseudomonadati</taxon>
        <taxon>Pseudomonadota</taxon>
        <taxon>Alphaproteobacteria</taxon>
        <taxon>Hyphomicrobiales</taxon>
        <taxon>Phyllobacteriaceae</taxon>
        <taxon>Phyllobacterium</taxon>
    </lineage>
</organism>